<dbReference type="GO" id="GO:0005576">
    <property type="term" value="C:extracellular region"/>
    <property type="evidence" value="ECO:0007669"/>
    <property type="project" value="InterPro"/>
</dbReference>
<sequence>MIKLLVVLLLSSWPLSGRSAMSNCFFLPNIALNGGTYDEIETGDLNVCCIVCARDPCCIAYTFDKYKNRCYLKAAITDSAKTPTFTSGIKANEFSAYGMSSYSPPTEGSGETDGECACMSRISSLEYNFGARSAIFPAGVSLPELGKNKRRN</sequence>
<feature type="signal peptide" evidence="3">
    <location>
        <begin position="1"/>
        <end position="19"/>
    </location>
</feature>
<keyword evidence="3" id="KW-0732">Signal</keyword>
<evidence type="ECO:0000256" key="1">
    <source>
        <dbReference type="ARBA" id="ARBA00022737"/>
    </source>
</evidence>
<keyword evidence="2" id="KW-1015">Disulfide bond</keyword>
<dbReference type="Gene3D" id="3.50.4.10">
    <property type="entry name" value="Hepatocyte Growth Factor"/>
    <property type="match status" value="1"/>
</dbReference>
<dbReference type="SMART" id="SM00223">
    <property type="entry name" value="APPLE"/>
    <property type="match status" value="1"/>
</dbReference>
<reference evidence="6" key="1">
    <citation type="submission" date="2016-11" db="UniProtKB">
        <authorList>
            <consortium name="WormBaseParasite"/>
        </authorList>
    </citation>
    <scope>IDENTIFICATION</scope>
</reference>
<dbReference type="SUPFAM" id="SSF57414">
    <property type="entry name" value="Hairpin loop containing domain-like"/>
    <property type="match status" value="1"/>
</dbReference>
<dbReference type="Proteomes" id="UP000095284">
    <property type="component" value="Unplaced"/>
</dbReference>
<dbReference type="PROSITE" id="PS50948">
    <property type="entry name" value="PAN"/>
    <property type="match status" value="1"/>
</dbReference>
<evidence type="ECO:0000256" key="2">
    <source>
        <dbReference type="ARBA" id="ARBA00023157"/>
    </source>
</evidence>
<evidence type="ECO:0000313" key="5">
    <source>
        <dbReference type="Proteomes" id="UP000095284"/>
    </source>
</evidence>
<feature type="domain" description="Apple" evidence="4">
    <location>
        <begin position="24"/>
        <end position="96"/>
    </location>
</feature>
<protein>
    <submittedName>
        <fullName evidence="6">Apple domain-containing protein</fullName>
    </submittedName>
</protein>
<proteinExistence type="predicted"/>
<evidence type="ECO:0000256" key="3">
    <source>
        <dbReference type="SAM" id="SignalP"/>
    </source>
</evidence>
<dbReference type="GO" id="GO:0006508">
    <property type="term" value="P:proteolysis"/>
    <property type="evidence" value="ECO:0007669"/>
    <property type="project" value="InterPro"/>
</dbReference>
<dbReference type="InterPro" id="IPR003609">
    <property type="entry name" value="Pan_app"/>
</dbReference>
<dbReference type="AlphaFoldDB" id="A0A1I7SST9"/>
<accession>A0A1I7SST9</accession>
<feature type="chain" id="PRO_5009306603" evidence="3">
    <location>
        <begin position="20"/>
        <end position="152"/>
    </location>
</feature>
<keyword evidence="1" id="KW-0677">Repeat</keyword>
<dbReference type="Pfam" id="PF00024">
    <property type="entry name" value="PAN_1"/>
    <property type="match status" value="1"/>
</dbReference>
<evidence type="ECO:0000259" key="4">
    <source>
        <dbReference type="PROSITE" id="PS50948"/>
    </source>
</evidence>
<dbReference type="WBParaSite" id="BXY_1610700.1">
    <property type="protein sequence ID" value="BXY_1610700.1"/>
    <property type="gene ID" value="BXY_1610700"/>
</dbReference>
<organism evidence="5 6">
    <name type="scientific">Bursaphelenchus xylophilus</name>
    <name type="common">Pinewood nematode worm</name>
    <name type="synonym">Aphelenchoides xylophilus</name>
    <dbReference type="NCBI Taxonomy" id="6326"/>
    <lineage>
        <taxon>Eukaryota</taxon>
        <taxon>Metazoa</taxon>
        <taxon>Ecdysozoa</taxon>
        <taxon>Nematoda</taxon>
        <taxon>Chromadorea</taxon>
        <taxon>Rhabditida</taxon>
        <taxon>Tylenchina</taxon>
        <taxon>Tylenchomorpha</taxon>
        <taxon>Aphelenchoidea</taxon>
        <taxon>Aphelenchoididae</taxon>
        <taxon>Bursaphelenchus</taxon>
    </lineage>
</organism>
<evidence type="ECO:0000313" key="6">
    <source>
        <dbReference type="WBParaSite" id="BXY_1610700.1"/>
    </source>
</evidence>
<dbReference type="InterPro" id="IPR000177">
    <property type="entry name" value="Apple"/>
</dbReference>
<name>A0A1I7SST9_BURXY</name>